<dbReference type="InterPro" id="IPR036704">
    <property type="entry name" value="RraA/RraA-like_sf"/>
</dbReference>
<dbReference type="SUPFAM" id="SSF89562">
    <property type="entry name" value="RraA-like"/>
    <property type="match status" value="1"/>
</dbReference>
<sequence length="224" mass="24166">MNTTAEQRETIRTRFLAIDTSNVGDVLDEFGYHDQGLDPALGALAGDSLAGWAFTISGAMLPYTGDGDPTKMAACADISPGDISVWSGAGVGICYFGELIALGMAERGAVGAIVDGGVRDLKWLRKHDFPVFGRYRSPIQSIRRWKVTHYNQPVYLPGATTHHVTVNPGDFIHADADGALVIPAELIDRVLVRAEELTRTEVLVRQAISEGSSLQECLARFGHV</sequence>
<comment type="subunit">
    <text evidence="4">Homotrimer.</text>
</comment>
<comment type="catalytic activity">
    <reaction evidence="1">
        <text>4-hydroxy-4-methyl-2-oxoglutarate = 2 pyruvate</text>
        <dbReference type="Rhea" id="RHEA:22748"/>
        <dbReference type="ChEBI" id="CHEBI:15361"/>
        <dbReference type="ChEBI" id="CHEBI:58276"/>
        <dbReference type="EC" id="4.1.3.17"/>
    </reaction>
</comment>
<evidence type="ECO:0000256" key="9">
    <source>
        <dbReference type="ARBA" id="ARBA00030169"/>
    </source>
</evidence>
<reference evidence="14" key="1">
    <citation type="submission" date="2017-06" db="EMBL/GenBank/DDBJ databases">
        <title>Complete Genome Sequence of Mycobacterium shigaense.</title>
        <authorList>
            <person name="Fukano H."/>
            <person name="Yoshida M."/>
            <person name="Kazumi Y."/>
            <person name="Ogura Y."/>
            <person name="Mitarai S."/>
            <person name="Hayashi T."/>
            <person name="Hoshino Y."/>
        </authorList>
    </citation>
    <scope>NUCLEOTIDE SEQUENCE [LARGE SCALE GENOMIC DNA]</scope>
    <source>
        <strain evidence="14">UN-152</strain>
    </source>
</reference>
<evidence type="ECO:0000256" key="11">
    <source>
        <dbReference type="ARBA" id="ARBA00047973"/>
    </source>
</evidence>
<proteinExistence type="inferred from homology"/>
<accession>A0A1Z4EMT6</accession>
<evidence type="ECO:0000256" key="4">
    <source>
        <dbReference type="ARBA" id="ARBA00011233"/>
    </source>
</evidence>
<evidence type="ECO:0000256" key="1">
    <source>
        <dbReference type="ARBA" id="ARBA00001342"/>
    </source>
</evidence>
<evidence type="ECO:0000313" key="14">
    <source>
        <dbReference type="Proteomes" id="UP000217736"/>
    </source>
</evidence>
<evidence type="ECO:0000256" key="5">
    <source>
        <dbReference type="ARBA" id="ARBA00012213"/>
    </source>
</evidence>
<keyword evidence="12" id="KW-0479">Metal-binding</keyword>
<evidence type="ECO:0000313" key="13">
    <source>
        <dbReference type="EMBL" id="BAX94314.1"/>
    </source>
</evidence>
<evidence type="ECO:0000256" key="10">
    <source>
        <dbReference type="ARBA" id="ARBA00032305"/>
    </source>
</evidence>
<dbReference type="PANTHER" id="PTHR33254">
    <property type="entry name" value="4-HYDROXY-4-METHYL-2-OXOGLUTARATE ALDOLASE 3-RELATED"/>
    <property type="match status" value="1"/>
</dbReference>
<dbReference type="RefSeq" id="WP_096442619.1">
    <property type="nucleotide sequence ID" value="NZ_AP018164.1"/>
</dbReference>
<evidence type="ECO:0000256" key="7">
    <source>
        <dbReference type="ARBA" id="ARBA00016549"/>
    </source>
</evidence>
<dbReference type="EC" id="4.1.3.17" evidence="5"/>
<feature type="binding site" evidence="12">
    <location>
        <begin position="97"/>
        <end position="100"/>
    </location>
    <ligand>
        <name>substrate</name>
    </ligand>
</feature>
<evidence type="ECO:0000256" key="3">
    <source>
        <dbReference type="ARBA" id="ARBA00008621"/>
    </source>
</evidence>
<evidence type="ECO:0000256" key="8">
    <source>
        <dbReference type="ARBA" id="ARBA00025046"/>
    </source>
</evidence>
<keyword evidence="12" id="KW-0460">Magnesium</keyword>
<dbReference type="EMBL" id="AP018164">
    <property type="protein sequence ID" value="BAX94314.1"/>
    <property type="molecule type" value="Genomic_DNA"/>
</dbReference>
<evidence type="ECO:0000256" key="6">
    <source>
        <dbReference type="ARBA" id="ARBA00012947"/>
    </source>
</evidence>
<evidence type="ECO:0000256" key="2">
    <source>
        <dbReference type="ARBA" id="ARBA00001968"/>
    </source>
</evidence>
<comment type="function">
    <text evidence="8">Catalyzes the aldol cleavage of 4-hydroxy-4-methyl-2-oxoglutarate (HMG) into 2 molecules of pyruvate. Also contains a secondary oxaloacetate (OAA) decarboxylase activity due to the common pyruvate enolate transition state formed following C-C bond cleavage in the retro-aldol and decarboxylation reactions.</text>
</comment>
<dbReference type="PANTHER" id="PTHR33254:SF16">
    <property type="entry name" value="BLR3842 PROTEIN"/>
    <property type="match status" value="1"/>
</dbReference>
<comment type="similarity">
    <text evidence="3">Belongs to the class II aldolase/RraA-like family.</text>
</comment>
<feature type="binding site" evidence="12">
    <location>
        <position position="120"/>
    </location>
    <ligand>
        <name>Mg(2+)</name>
        <dbReference type="ChEBI" id="CHEBI:18420"/>
    </ligand>
</feature>
<dbReference type="Proteomes" id="UP000217736">
    <property type="component" value="Chromosome"/>
</dbReference>
<name>A0A1Z4EMT6_9MYCO</name>
<dbReference type="AlphaFoldDB" id="A0A1Z4EMT6"/>
<dbReference type="GO" id="GO:0047443">
    <property type="term" value="F:4-hydroxy-4-methyl-2-oxoglutarate aldolase activity"/>
    <property type="evidence" value="ECO:0007669"/>
    <property type="project" value="UniProtKB-EC"/>
</dbReference>
<keyword evidence="14" id="KW-1185">Reference proteome</keyword>
<protein>
    <recommendedName>
        <fullName evidence="7">Putative 4-hydroxy-4-methyl-2-oxoglutarate aldolase</fullName>
        <ecNumber evidence="6">4.1.1.112</ecNumber>
        <ecNumber evidence="5">4.1.3.17</ecNumber>
    </recommendedName>
    <alternativeName>
        <fullName evidence="10">Oxaloacetate decarboxylase</fullName>
    </alternativeName>
    <alternativeName>
        <fullName evidence="9">RraA-like protein</fullName>
    </alternativeName>
</protein>
<dbReference type="OrthoDB" id="943692at2"/>
<organism evidence="13 14">
    <name type="scientific">Mycobacterium shigaense</name>
    <dbReference type="NCBI Taxonomy" id="722731"/>
    <lineage>
        <taxon>Bacteria</taxon>
        <taxon>Bacillati</taxon>
        <taxon>Actinomycetota</taxon>
        <taxon>Actinomycetes</taxon>
        <taxon>Mycobacteriales</taxon>
        <taxon>Mycobacteriaceae</taxon>
        <taxon>Mycobacterium</taxon>
        <taxon>Mycobacterium simiae complex</taxon>
    </lineage>
</organism>
<dbReference type="Gene3D" id="3.50.30.40">
    <property type="entry name" value="Ribonuclease E inhibitor RraA/RraA-like"/>
    <property type="match status" value="1"/>
</dbReference>
<evidence type="ECO:0000256" key="12">
    <source>
        <dbReference type="PIRSR" id="PIRSR605493-1"/>
    </source>
</evidence>
<dbReference type="KEGG" id="mshg:MSG_04193"/>
<dbReference type="EC" id="4.1.1.112" evidence="6"/>
<feature type="binding site" evidence="12">
    <location>
        <position position="119"/>
    </location>
    <ligand>
        <name>substrate</name>
    </ligand>
</feature>
<comment type="catalytic activity">
    <reaction evidence="11">
        <text>oxaloacetate + H(+) = pyruvate + CO2</text>
        <dbReference type="Rhea" id="RHEA:15641"/>
        <dbReference type="ChEBI" id="CHEBI:15361"/>
        <dbReference type="ChEBI" id="CHEBI:15378"/>
        <dbReference type="ChEBI" id="CHEBI:16452"/>
        <dbReference type="ChEBI" id="CHEBI:16526"/>
        <dbReference type="EC" id="4.1.1.112"/>
    </reaction>
</comment>
<dbReference type="Pfam" id="PF03737">
    <property type="entry name" value="RraA-like"/>
    <property type="match status" value="1"/>
</dbReference>
<comment type="cofactor">
    <cofactor evidence="2">
        <name>a divalent metal cation</name>
        <dbReference type="ChEBI" id="CHEBI:60240"/>
    </cofactor>
</comment>
<gene>
    <name evidence="13" type="ORF">MSG_04193</name>
</gene>
<dbReference type="InterPro" id="IPR005493">
    <property type="entry name" value="RraA/RraA-like"/>
</dbReference>
<dbReference type="CDD" id="cd16841">
    <property type="entry name" value="RraA_family"/>
    <property type="match status" value="1"/>
</dbReference>
<dbReference type="GO" id="GO:0008948">
    <property type="term" value="F:oxaloacetate decarboxylase activity"/>
    <property type="evidence" value="ECO:0007669"/>
    <property type="project" value="UniProtKB-EC"/>
</dbReference>
<dbReference type="GO" id="GO:0046872">
    <property type="term" value="F:metal ion binding"/>
    <property type="evidence" value="ECO:0007669"/>
    <property type="project" value="UniProtKB-KW"/>
</dbReference>
<comment type="cofactor">
    <cofactor evidence="12">
        <name>Mg(2+)</name>
        <dbReference type="ChEBI" id="CHEBI:18420"/>
    </cofactor>
</comment>